<evidence type="ECO:0000256" key="4">
    <source>
        <dbReference type="SAM" id="MobiDB-lite"/>
    </source>
</evidence>
<dbReference type="Pfam" id="PF08676">
    <property type="entry name" value="MutL_C"/>
    <property type="match status" value="1"/>
</dbReference>
<dbReference type="InterPro" id="IPR042121">
    <property type="entry name" value="MutL_C_regsub"/>
</dbReference>
<gene>
    <name evidence="7" type="ORF">DGYR_LOCUS8587</name>
</gene>
<dbReference type="SUPFAM" id="SSF54211">
    <property type="entry name" value="Ribosomal protein S5 domain 2-like"/>
    <property type="match status" value="1"/>
</dbReference>
<dbReference type="InterPro" id="IPR037198">
    <property type="entry name" value="MutL_C_sf"/>
</dbReference>
<keyword evidence="3" id="KW-0175">Coiled coil</keyword>
<dbReference type="SUPFAM" id="SSF118116">
    <property type="entry name" value="DNA mismatch repair protein MutL"/>
    <property type="match status" value="1"/>
</dbReference>
<name>A0A7I8VWB0_9ANNE</name>
<sequence>MSQSTHRNIRPLEKKLREKLRSSIAITSYAQCVEELVLNALDAGATCIAVRVHIANSYIYVIDNGRGMTKRDMETVGKRYHSSKCHTLMDVENLTYFGYRGEALASIRETCRQLEIESRIRNDPSTHVLKFKAGEFYSLTEKEPRSSGGSSIFVDGLFYNLPVRKKMIKENIEMEQIRLTMEAHALIHNKVSFTLRNDTNGAKLLQTHKCSGMLGSFTSIYGSKKADSLEKISAAKENFTVDGYISTQSYKNKNLQFVYVNRRLVLRTKIHKTMNFFLKRSLICKKFQTDENGALKRENDRHPYYIINIDCPLAEYDITFEPRKTLVAFKHWRVLSQCLEDMLHLFLQRQGLGYGVDSLEHILAQSSTSSSSKDIPPTRTKDPATDITVNDLLHKITTRCARQTTRVNDNQEDEDDKREMELEINDREAGNIEIQSSEDDLNERCMDEDDITMRKREKRDFSAFGKKRRNVVNSKVATIRKKDLMRNRSGKIIKEKYRDKSNANLHKKRSNKSSMFGHLHKLHEKLKKMSPPKKLPGLCQQTTRGNSDAKKLAVKLRDNNRKRSENGNLDDILVSDDDDSSLRAFSPKKRKYNDNRKSSFLTSKYHRSREIMNEREQAMEQYKLYKRRVAKYLFAPSVISHNVKQETTEIIKRRREKIERKSTKVTSPTSSLLLDNSSSYLASDKENDERLSRRRYFPKLPDRLREEQDTLLAIKRTQNRTNRLKEKVEYPTDNSIPKISDDILYTKVACAMNEYLVGEKTSASKKDKEDYCIEFMTKQKQTKRNEGEVSLENRLTNNEEGLTGNSDLLMTRNNYESLEVEFKQIEKQFKKTYKSMENDLKRTENSIMKSDDSRLSLDDEKKISKGNEFLSNDQSNSKDSAGKSNPPKMNDEILWSKIAVAFKECFIKTPKDCSTTNIIAESDQKCDSDKKDDSFEPPVGKLEDTEEGTGELFIDTEDSEHDKDDVEQEKSELQTDCSNRLKNLDINDDLPEISPVQKEVILDKQDETEISPKGSSQGFLVDNSYKDSEINNLPTINLEDMSDVQAQSYGPDEKMTANNTVESNDQQIVVNKPKYDVKSLRSTMKRNLSLKIDSRSSNLTKGYLFKRKQEEKEKLNKELFTEIADDNLSDKWKDGCIPISIAAMSDEKLKEAWGKVKDPCFNIPKLRIKDISIGTKDQELTTFLQNITGVQLDSKILKETKVIGQVDEKFIVISSLINHFGIDKELILIVDQHAAHERIRLEYFTKEAWSNGKLRNVSVSPPITLELNSKTVRMISSFSKQLEHFGVEFEEDTRDTIILHSLPAALVEKVSNESQSAINVSLELVESFLEDEIELLQNTKGANRSLPKLVSDSLNTKACRGAIKFGDSLDLNECVNLIKDLSTCNLPFQCAHGRPSVIPLLNWKQTTGRKKKLPNWANLKKLSQIYK</sequence>
<dbReference type="OrthoDB" id="429932at2759"/>
<protein>
    <submittedName>
        <fullName evidence="7">DgyrCDS9059</fullName>
    </submittedName>
</protein>
<evidence type="ECO:0000256" key="2">
    <source>
        <dbReference type="ARBA" id="ARBA00022763"/>
    </source>
</evidence>
<dbReference type="EMBL" id="CAJFCJ010000012">
    <property type="protein sequence ID" value="CAD5120493.1"/>
    <property type="molecule type" value="Genomic_DNA"/>
</dbReference>
<comment type="caution">
    <text evidence="7">The sequence shown here is derived from an EMBL/GenBank/DDBJ whole genome shotgun (WGS) entry which is preliminary data.</text>
</comment>
<dbReference type="InterPro" id="IPR020568">
    <property type="entry name" value="Ribosomal_Su5_D2-typ_SF"/>
</dbReference>
<dbReference type="PANTHER" id="PTHR10073">
    <property type="entry name" value="DNA MISMATCH REPAIR PROTEIN MLH, PMS, MUTL"/>
    <property type="match status" value="1"/>
</dbReference>
<feature type="compositionally biased region" description="Basic and acidic residues" evidence="4">
    <location>
        <begin position="924"/>
        <end position="934"/>
    </location>
</feature>
<dbReference type="Gene3D" id="3.30.565.10">
    <property type="entry name" value="Histidine kinase-like ATPase, C-terminal domain"/>
    <property type="match status" value="1"/>
</dbReference>
<dbReference type="GO" id="GO:0016887">
    <property type="term" value="F:ATP hydrolysis activity"/>
    <property type="evidence" value="ECO:0007669"/>
    <property type="project" value="InterPro"/>
</dbReference>
<dbReference type="InterPro" id="IPR042120">
    <property type="entry name" value="MutL_C_dimsub"/>
</dbReference>
<dbReference type="SMART" id="SM00853">
    <property type="entry name" value="MutL_C"/>
    <property type="match status" value="1"/>
</dbReference>
<dbReference type="InterPro" id="IPR014790">
    <property type="entry name" value="MutL_C"/>
</dbReference>
<proteinExistence type="inferred from homology"/>
<feature type="region of interest" description="Disordered" evidence="4">
    <location>
        <begin position="525"/>
        <end position="550"/>
    </location>
</feature>
<comment type="similarity">
    <text evidence="1">Belongs to the DNA mismatch repair MutL/HexB family.</text>
</comment>
<organism evidence="7 8">
    <name type="scientific">Dimorphilus gyrociliatus</name>
    <dbReference type="NCBI Taxonomy" id="2664684"/>
    <lineage>
        <taxon>Eukaryota</taxon>
        <taxon>Metazoa</taxon>
        <taxon>Spiralia</taxon>
        <taxon>Lophotrochozoa</taxon>
        <taxon>Annelida</taxon>
        <taxon>Polychaeta</taxon>
        <taxon>Polychaeta incertae sedis</taxon>
        <taxon>Dinophilidae</taxon>
        <taxon>Dimorphilus</taxon>
    </lineage>
</organism>
<dbReference type="NCBIfam" id="TIGR00585">
    <property type="entry name" value="mutl"/>
    <property type="match status" value="1"/>
</dbReference>
<feature type="compositionally biased region" description="Polar residues" evidence="4">
    <location>
        <begin position="869"/>
        <end position="883"/>
    </location>
</feature>
<evidence type="ECO:0000313" key="7">
    <source>
        <dbReference type="EMBL" id="CAD5120493.1"/>
    </source>
</evidence>
<feature type="region of interest" description="Disordered" evidence="4">
    <location>
        <begin position="924"/>
        <end position="974"/>
    </location>
</feature>
<reference evidence="7 8" key="1">
    <citation type="submission" date="2020-08" db="EMBL/GenBank/DDBJ databases">
        <authorList>
            <person name="Hejnol A."/>
        </authorList>
    </citation>
    <scope>NUCLEOTIDE SEQUENCE [LARGE SCALE GENOMIC DNA]</scope>
</reference>
<dbReference type="InterPro" id="IPR014721">
    <property type="entry name" value="Ribsml_uS5_D2-typ_fold_subgr"/>
</dbReference>
<dbReference type="Pfam" id="PF13589">
    <property type="entry name" value="HATPase_c_3"/>
    <property type="match status" value="1"/>
</dbReference>
<dbReference type="GO" id="GO:0005524">
    <property type="term" value="F:ATP binding"/>
    <property type="evidence" value="ECO:0007669"/>
    <property type="project" value="InterPro"/>
</dbReference>
<evidence type="ECO:0000259" key="6">
    <source>
        <dbReference type="SMART" id="SM01340"/>
    </source>
</evidence>
<dbReference type="Gene3D" id="3.30.230.10">
    <property type="match status" value="1"/>
</dbReference>
<keyword evidence="8" id="KW-1185">Reference proteome</keyword>
<dbReference type="SUPFAM" id="SSF55874">
    <property type="entry name" value="ATPase domain of HSP90 chaperone/DNA topoisomerase II/histidine kinase"/>
    <property type="match status" value="1"/>
</dbReference>
<evidence type="ECO:0000256" key="3">
    <source>
        <dbReference type="SAM" id="Coils"/>
    </source>
</evidence>
<evidence type="ECO:0000259" key="5">
    <source>
        <dbReference type="SMART" id="SM00853"/>
    </source>
</evidence>
<dbReference type="GO" id="GO:0030983">
    <property type="term" value="F:mismatched DNA binding"/>
    <property type="evidence" value="ECO:0007669"/>
    <property type="project" value="InterPro"/>
</dbReference>
<dbReference type="InterPro" id="IPR036890">
    <property type="entry name" value="HATPase_C_sf"/>
</dbReference>
<dbReference type="InterPro" id="IPR013507">
    <property type="entry name" value="DNA_mismatch_S5_2-like"/>
</dbReference>
<feature type="compositionally biased region" description="Acidic residues" evidence="4">
    <location>
        <begin position="944"/>
        <end position="959"/>
    </location>
</feature>
<dbReference type="InterPro" id="IPR002099">
    <property type="entry name" value="MutL/Mlh/PMS"/>
</dbReference>
<dbReference type="Gene3D" id="3.30.1370.100">
    <property type="entry name" value="MutL, C-terminal domain, regulatory subdomain"/>
    <property type="match status" value="1"/>
</dbReference>
<feature type="domain" description="DNA mismatch repair protein S5" evidence="6">
    <location>
        <begin position="217"/>
        <end position="348"/>
    </location>
</feature>
<accession>A0A7I8VWB0</accession>
<dbReference type="InterPro" id="IPR038973">
    <property type="entry name" value="MutL/Mlh/Pms-like"/>
</dbReference>
<evidence type="ECO:0000256" key="1">
    <source>
        <dbReference type="ARBA" id="ARBA00006082"/>
    </source>
</evidence>
<dbReference type="GO" id="GO:0006298">
    <property type="term" value="P:mismatch repair"/>
    <property type="evidence" value="ECO:0007669"/>
    <property type="project" value="InterPro"/>
</dbReference>
<dbReference type="GO" id="GO:0032300">
    <property type="term" value="C:mismatch repair complex"/>
    <property type="evidence" value="ECO:0007669"/>
    <property type="project" value="InterPro"/>
</dbReference>
<keyword evidence="2" id="KW-0227">DNA damage</keyword>
<dbReference type="PANTHER" id="PTHR10073:SF47">
    <property type="entry name" value="DNA MISMATCH REPAIR PROTEIN MLH3"/>
    <property type="match status" value="1"/>
</dbReference>
<dbReference type="Gene3D" id="3.30.1540.20">
    <property type="entry name" value="MutL, C-terminal domain, dimerisation subdomain"/>
    <property type="match status" value="1"/>
</dbReference>
<dbReference type="Pfam" id="PF01119">
    <property type="entry name" value="DNA_mis_repair"/>
    <property type="match status" value="1"/>
</dbReference>
<evidence type="ECO:0000313" key="8">
    <source>
        <dbReference type="Proteomes" id="UP000549394"/>
    </source>
</evidence>
<feature type="coiled-coil region" evidence="3">
    <location>
        <begin position="808"/>
        <end position="846"/>
    </location>
</feature>
<feature type="domain" description="MutL C-terminal dimerisation" evidence="5">
    <location>
        <begin position="1202"/>
        <end position="1369"/>
    </location>
</feature>
<feature type="compositionally biased region" description="Basic and acidic residues" evidence="4">
    <location>
        <begin position="960"/>
        <end position="973"/>
    </location>
</feature>
<dbReference type="SMART" id="SM01340">
    <property type="entry name" value="DNA_mis_repair"/>
    <property type="match status" value="1"/>
</dbReference>
<dbReference type="Proteomes" id="UP000549394">
    <property type="component" value="Unassembled WGS sequence"/>
</dbReference>
<dbReference type="GO" id="GO:0140664">
    <property type="term" value="F:ATP-dependent DNA damage sensor activity"/>
    <property type="evidence" value="ECO:0007669"/>
    <property type="project" value="InterPro"/>
</dbReference>
<feature type="region of interest" description="Disordered" evidence="4">
    <location>
        <begin position="865"/>
        <end position="889"/>
    </location>
</feature>